<organism evidence="1 2">
    <name type="scientific">Panagrolaimus sp. PS1159</name>
    <dbReference type="NCBI Taxonomy" id="55785"/>
    <lineage>
        <taxon>Eukaryota</taxon>
        <taxon>Metazoa</taxon>
        <taxon>Ecdysozoa</taxon>
        <taxon>Nematoda</taxon>
        <taxon>Chromadorea</taxon>
        <taxon>Rhabditida</taxon>
        <taxon>Tylenchina</taxon>
        <taxon>Panagrolaimomorpha</taxon>
        <taxon>Panagrolaimoidea</taxon>
        <taxon>Panagrolaimidae</taxon>
        <taxon>Panagrolaimus</taxon>
    </lineage>
</organism>
<dbReference type="Proteomes" id="UP000887580">
    <property type="component" value="Unplaced"/>
</dbReference>
<accession>A0AC35G092</accession>
<protein>
    <submittedName>
        <fullName evidence="2">Aspartyl/asparaginy/proline hydroxylase domain-containing protein</fullName>
    </submittedName>
</protein>
<proteinExistence type="predicted"/>
<evidence type="ECO:0000313" key="2">
    <source>
        <dbReference type="WBParaSite" id="PS1159_v2.g2219.t1"/>
    </source>
</evidence>
<name>A0AC35G092_9BILA</name>
<sequence>MSTSNGIGAYGVQNGGNTPQLRPQFRRQGSSFGHGNVHNMAVMVVPTKVDYSVTKGGVRLWAVLFVFIFLCSAMLTVFTEIDDDDDDHPVSSSQFDEDETESDKNVKTPRIVEDEDLEDDGEAANPPDRGPSKASSEPEEIITAGDEEEMDEEPQEEELFAKLREKAAKQSARRQRKEAAAQKAAEEENGNDGGGDERQHLAPVKQSRRRKKQKDTEQEKTEEVKIETQNVQEEQTEEIEEPKQKKKSRRRKKLEVTEEHQDEDDDDESETIVEESPPEVKKNDNKNDEKSFASDKHDNDKDEDDDDGDDEEEYESQPTAPQQHLPKHNPIKIPKKKAASWRRNIVAEDNPAPRRNLLKHSKRKQKAYPQGDENNNEDENDDDDENEEGEDETMETDAAAAAEQLRMQTHDIVSIRKKSPQYNRKAITNRDDYKHRNRLDTADFLLEKHEFAKASSLYEQVLSYNKGSPRAHYGRARTLQLRSEFEGNEYLLDAAIAEYQIVLDDDDTPEALFRMTADNIIECARYRGNLHKVMTVQRALLDRFPDDIELQNNFGVTFLMMGRIEDARNVFSAVLEANPNDALAQAYYGYILKVHDHDFERGVQYMRRGLRGSDEAIIDAKFYFHLGDGLMRLGRNQEALRVYEEATHLGLFPSPLQRSFHNLEGLIARPWWTLEQTGCGKHLKHVERQWTVIREEAIKLWQNYEELFEAEDLHLTEGRLVAYPITRDSTFIEENCKRVPQTCTILKKFVNDAGCFKGDIRISVLQTGTRIWPHCGATNYVLEAQLGLQVTSDARIRVAADTKGWKTGKFIVYDESFEHEIWFDGASANTVRIILSMELWHPEVPQLSRSDTLRP</sequence>
<reference evidence="2" key="1">
    <citation type="submission" date="2022-11" db="UniProtKB">
        <authorList>
            <consortium name="WormBaseParasite"/>
        </authorList>
    </citation>
    <scope>IDENTIFICATION</scope>
</reference>
<dbReference type="WBParaSite" id="PS1159_v2.g2219.t1">
    <property type="protein sequence ID" value="PS1159_v2.g2219.t1"/>
    <property type="gene ID" value="PS1159_v2.g2219"/>
</dbReference>
<evidence type="ECO:0000313" key="1">
    <source>
        <dbReference type="Proteomes" id="UP000887580"/>
    </source>
</evidence>